<keyword evidence="3" id="KW-1185">Reference proteome</keyword>
<dbReference type="InterPro" id="IPR029046">
    <property type="entry name" value="LolA/LolB/LppX"/>
</dbReference>
<dbReference type="EMBL" id="BJYG01000002">
    <property type="protein sequence ID" value="GEN62080.1"/>
    <property type="molecule type" value="Genomic_DNA"/>
</dbReference>
<dbReference type="PANTHER" id="PTHR35869:SF1">
    <property type="entry name" value="OUTER-MEMBRANE LIPOPROTEIN CARRIER PROTEIN"/>
    <property type="match status" value="1"/>
</dbReference>
<dbReference type="Gene3D" id="2.50.20.10">
    <property type="entry name" value="Lipoprotein localisation LolA/LolB/LppX"/>
    <property type="match status" value="1"/>
</dbReference>
<organism evidence="2 3">
    <name type="scientific">Acetobacter oeni</name>
    <dbReference type="NCBI Taxonomy" id="304077"/>
    <lineage>
        <taxon>Bacteria</taxon>
        <taxon>Pseudomonadati</taxon>
        <taxon>Pseudomonadota</taxon>
        <taxon>Alphaproteobacteria</taxon>
        <taxon>Acetobacterales</taxon>
        <taxon>Acetobacteraceae</taxon>
        <taxon>Acetobacter</taxon>
    </lineage>
</organism>
<gene>
    <name evidence="2" type="ORF">AOE01nite_03040</name>
</gene>
<proteinExistence type="predicted"/>
<keyword evidence="1" id="KW-0732">Signal</keyword>
<evidence type="ECO:0000313" key="2">
    <source>
        <dbReference type="EMBL" id="GEN62080.1"/>
    </source>
</evidence>
<accession>A0A511XGJ9</accession>
<dbReference type="RefSeq" id="WP_146885271.1">
    <property type="nucleotide sequence ID" value="NZ_BJYG01000002.1"/>
</dbReference>
<dbReference type="Proteomes" id="UP000321746">
    <property type="component" value="Unassembled WGS sequence"/>
</dbReference>
<evidence type="ECO:0000256" key="1">
    <source>
        <dbReference type="ARBA" id="ARBA00022729"/>
    </source>
</evidence>
<sequence length="210" mass="23090">MLLRFPVYASLIVTGVFLLTGNAEIRTSYAATSQFSPVDQGWIDRVQDKMNSVVTMRGRFEQTAADGQKTTGDVWLSRPGRMRFQYDKPSPLLLVANDGKVIFRDSQLDQITEIPIERTPLGLLLGAHISLSGDVTVTSFRKENGVIQISAVRTTSPGEGTLVMAFDEKSLSMLGWIVVDAQGRQTQVRLSDLVSGADTPSKLFILPKEN</sequence>
<protein>
    <submittedName>
        <fullName evidence="2">Outer-membrane lipoprotein carrier protein</fullName>
    </submittedName>
</protein>
<dbReference type="OrthoDB" id="9800501at2"/>
<dbReference type="Pfam" id="PF03548">
    <property type="entry name" value="LolA"/>
    <property type="match status" value="1"/>
</dbReference>
<dbReference type="SUPFAM" id="SSF89392">
    <property type="entry name" value="Prokaryotic lipoproteins and lipoprotein localization factors"/>
    <property type="match status" value="1"/>
</dbReference>
<reference evidence="2 3" key="1">
    <citation type="submission" date="2019-07" db="EMBL/GenBank/DDBJ databases">
        <title>Whole genome shotgun sequence of Acetobacter oeni NBRC 105207.</title>
        <authorList>
            <person name="Hosoyama A."/>
            <person name="Uohara A."/>
            <person name="Ohji S."/>
            <person name="Ichikawa N."/>
        </authorList>
    </citation>
    <scope>NUCLEOTIDE SEQUENCE [LARGE SCALE GENOMIC DNA]</scope>
    <source>
        <strain evidence="2 3">NBRC 105207</strain>
    </source>
</reference>
<dbReference type="AlphaFoldDB" id="A0A511XGJ9"/>
<comment type="caution">
    <text evidence="2">The sequence shown here is derived from an EMBL/GenBank/DDBJ whole genome shotgun (WGS) entry which is preliminary data.</text>
</comment>
<evidence type="ECO:0000313" key="3">
    <source>
        <dbReference type="Proteomes" id="UP000321746"/>
    </source>
</evidence>
<dbReference type="PANTHER" id="PTHR35869">
    <property type="entry name" value="OUTER-MEMBRANE LIPOPROTEIN CARRIER PROTEIN"/>
    <property type="match status" value="1"/>
</dbReference>
<name>A0A511XGJ9_9PROT</name>
<dbReference type="InterPro" id="IPR004564">
    <property type="entry name" value="OM_lipoprot_carrier_LolA-like"/>
</dbReference>
<dbReference type="CDD" id="cd16325">
    <property type="entry name" value="LolA"/>
    <property type="match status" value="1"/>
</dbReference>
<keyword evidence="2" id="KW-0449">Lipoprotein</keyword>